<dbReference type="InterPro" id="IPR027596">
    <property type="entry name" value="AmmeMemoSam_rS"/>
</dbReference>
<dbReference type="PANTHER" id="PTHR30352:SF5">
    <property type="entry name" value="PYRUVATE FORMATE-LYASE 1-ACTIVATING ENZYME"/>
    <property type="match status" value="1"/>
</dbReference>
<keyword evidence="3 6" id="KW-0479">Metal-binding</keyword>
<evidence type="ECO:0000259" key="7">
    <source>
        <dbReference type="PROSITE" id="PS51918"/>
    </source>
</evidence>
<dbReference type="GO" id="GO:0046872">
    <property type="term" value="F:metal ion binding"/>
    <property type="evidence" value="ECO:0007669"/>
    <property type="project" value="UniProtKB-KW"/>
</dbReference>
<dbReference type="KEGG" id="ttz:FHG85_10555"/>
<protein>
    <submittedName>
        <fullName evidence="8">AmmeMemoRadiSam system radical SAM enzyme</fullName>
    </submittedName>
</protein>
<dbReference type="SFLD" id="SFLDS00029">
    <property type="entry name" value="Radical_SAM"/>
    <property type="match status" value="1"/>
</dbReference>
<evidence type="ECO:0000256" key="4">
    <source>
        <dbReference type="ARBA" id="ARBA00023004"/>
    </source>
</evidence>
<keyword evidence="2 6" id="KW-0949">S-adenosyl-L-methionine</keyword>
<reference evidence="8 9" key="1">
    <citation type="submission" date="2019-07" db="EMBL/GenBank/DDBJ databases">
        <title>Thalassofilum flectens gen. nov., sp. nov., a novel moderate thermophilic anaerobe from a shallow sea hot spring in Kunashir Island (Russia), representing a new family in the order Bacteroidales, and proposal of Thalassofilacea fam. nov.</title>
        <authorList>
            <person name="Kochetkova T.V."/>
            <person name="Podosokorskaya O.A."/>
            <person name="Novikov A."/>
            <person name="Elcheninov A.G."/>
            <person name="Toshchakov S.V."/>
            <person name="Kublanov I.V."/>
        </authorList>
    </citation>
    <scope>NUCLEOTIDE SEQUENCE [LARGE SCALE GENOMIC DNA]</scope>
    <source>
        <strain evidence="8 9">38-H</strain>
    </source>
</reference>
<dbReference type="PANTHER" id="PTHR30352">
    <property type="entry name" value="PYRUVATE FORMATE-LYASE-ACTIVATING ENZYME"/>
    <property type="match status" value="1"/>
</dbReference>
<evidence type="ECO:0000256" key="3">
    <source>
        <dbReference type="ARBA" id="ARBA00022723"/>
    </source>
</evidence>
<comment type="cofactor">
    <cofactor evidence="6">
        <name>[4Fe-4S] cluster</name>
        <dbReference type="ChEBI" id="CHEBI:49883"/>
    </cofactor>
    <text evidence="6">Binds 1 [4Fe-4S] cluster. The cluster is coordinated with 3 cysteines and an exchangeable S-adenosyl-L-methionine.</text>
</comment>
<evidence type="ECO:0000313" key="8">
    <source>
        <dbReference type="EMBL" id="QKG81254.1"/>
    </source>
</evidence>
<feature type="binding site" evidence="6">
    <location>
        <position position="105"/>
    </location>
    <ligand>
        <name>[4Fe-4S] cluster</name>
        <dbReference type="ChEBI" id="CHEBI:49883"/>
        <note>4Fe-4S-S-AdoMet</note>
    </ligand>
</feature>
<keyword evidence="9" id="KW-1185">Reference proteome</keyword>
<dbReference type="InterPro" id="IPR007197">
    <property type="entry name" value="rSAM"/>
</dbReference>
<organism evidence="8 9">
    <name type="scientific">Tenuifilum thalassicum</name>
    <dbReference type="NCBI Taxonomy" id="2590900"/>
    <lineage>
        <taxon>Bacteria</taxon>
        <taxon>Pseudomonadati</taxon>
        <taxon>Bacteroidota</taxon>
        <taxon>Bacteroidia</taxon>
        <taxon>Bacteroidales</taxon>
        <taxon>Tenuifilaceae</taxon>
        <taxon>Tenuifilum</taxon>
    </lineage>
</organism>
<feature type="binding site" evidence="6">
    <location>
        <position position="101"/>
    </location>
    <ligand>
        <name>[4Fe-4S] cluster</name>
        <dbReference type="ChEBI" id="CHEBI:49883"/>
        <note>4Fe-4S-S-AdoMet</note>
    </ligand>
</feature>
<dbReference type="Gene3D" id="3.20.20.70">
    <property type="entry name" value="Aldolase class I"/>
    <property type="match status" value="1"/>
</dbReference>
<dbReference type="InterPro" id="IPR016431">
    <property type="entry name" value="Pyrv-formate_lyase-activ_prd"/>
</dbReference>
<dbReference type="SUPFAM" id="SSF102114">
    <property type="entry name" value="Radical SAM enzymes"/>
    <property type="match status" value="1"/>
</dbReference>
<keyword evidence="5 6" id="KW-0411">Iron-sulfur</keyword>
<dbReference type="NCBIfam" id="TIGR04337">
    <property type="entry name" value="AmmeMemoSam_rS"/>
    <property type="match status" value="1"/>
</dbReference>
<evidence type="ECO:0000256" key="5">
    <source>
        <dbReference type="ARBA" id="ARBA00023014"/>
    </source>
</evidence>
<gene>
    <name evidence="8" type="primary">amrS</name>
    <name evidence="8" type="ORF">FHG85_10555</name>
</gene>
<dbReference type="Proteomes" id="UP000500961">
    <property type="component" value="Chromosome"/>
</dbReference>
<dbReference type="EMBL" id="CP041345">
    <property type="protein sequence ID" value="QKG81254.1"/>
    <property type="molecule type" value="Genomic_DNA"/>
</dbReference>
<keyword evidence="1" id="KW-0004">4Fe-4S</keyword>
<dbReference type="InterPro" id="IPR034457">
    <property type="entry name" value="Organic_radical-activating"/>
</dbReference>
<proteinExistence type="predicted"/>
<accession>A0A7D4AZ62</accession>
<dbReference type="InterPro" id="IPR013785">
    <property type="entry name" value="Aldolase_TIM"/>
</dbReference>
<dbReference type="GO" id="GO:0051539">
    <property type="term" value="F:4 iron, 4 sulfur cluster binding"/>
    <property type="evidence" value="ECO:0007669"/>
    <property type="project" value="UniProtKB-KW"/>
</dbReference>
<dbReference type="AlphaFoldDB" id="A0A7D4AZ62"/>
<dbReference type="GO" id="GO:0003824">
    <property type="term" value="F:catalytic activity"/>
    <property type="evidence" value="ECO:0007669"/>
    <property type="project" value="InterPro"/>
</dbReference>
<evidence type="ECO:0000256" key="1">
    <source>
        <dbReference type="ARBA" id="ARBA00022485"/>
    </source>
</evidence>
<dbReference type="PROSITE" id="PS51918">
    <property type="entry name" value="RADICAL_SAM"/>
    <property type="match status" value="1"/>
</dbReference>
<dbReference type="PIRSF" id="PIRSF004869">
    <property type="entry name" value="PflX_prd"/>
    <property type="match status" value="1"/>
</dbReference>
<evidence type="ECO:0000256" key="6">
    <source>
        <dbReference type="PIRSR" id="PIRSR004869-50"/>
    </source>
</evidence>
<sequence length="354" mass="40026">MALRYFSIPAFAFNDKPWRWSREAMFYTPTARGMRCNLCPNECNIRPGETGDCRNRLNHNGKLYSIAYGNPCAVHIDPIEKKPLYHYLPGSKSFSIATAGCNFGCLNCQNWEISQSSPKETRNAELFPEQVVQQAIRNGCKSIAYTYSEPITFYEYMYETARIANAHGIGNVLVSNGYINEEPLRKLAQRIDAANIDLKSFSNDIYLKLNAGTLEPVLNTLRILLEMNVWIEITNLVIPTWTDDFAMIRKMCQWLANNGFTEFPLHFSRFFPLYKLTQLPQTPTSTLIKAREIAQSCGLKHVYIGNAALPSAGDTLCPACGKTVIERKGFNVTITNLKDGKCKWCGRAINGRWG</sequence>
<feature type="domain" description="Radical SAM core" evidence="7">
    <location>
        <begin position="86"/>
        <end position="300"/>
    </location>
</feature>
<evidence type="ECO:0000313" key="9">
    <source>
        <dbReference type="Proteomes" id="UP000500961"/>
    </source>
</evidence>
<keyword evidence="4 6" id="KW-0408">Iron</keyword>
<dbReference type="SFLD" id="SFLDG01101">
    <property type="entry name" value="Uncharacterised_Radical_SAM_Su"/>
    <property type="match status" value="1"/>
</dbReference>
<dbReference type="CDD" id="cd01335">
    <property type="entry name" value="Radical_SAM"/>
    <property type="match status" value="1"/>
</dbReference>
<feature type="binding site" evidence="6">
    <location>
        <position position="108"/>
    </location>
    <ligand>
        <name>[4Fe-4S] cluster</name>
        <dbReference type="ChEBI" id="CHEBI:49883"/>
        <note>4Fe-4S-S-AdoMet</note>
    </ligand>
</feature>
<name>A0A7D4AZ62_9BACT</name>
<dbReference type="InterPro" id="IPR058240">
    <property type="entry name" value="rSAM_sf"/>
</dbReference>
<evidence type="ECO:0000256" key="2">
    <source>
        <dbReference type="ARBA" id="ARBA00022691"/>
    </source>
</evidence>
<dbReference type="Pfam" id="PF04055">
    <property type="entry name" value="Radical_SAM"/>
    <property type="match status" value="1"/>
</dbReference>